<name>A0A0P8ARI7_9BACT</name>
<protein>
    <submittedName>
        <fullName evidence="2">Uncharacterized protein</fullName>
    </submittedName>
</protein>
<keyword evidence="1" id="KW-0472">Membrane</keyword>
<accession>A0A0P8ARI7</accession>
<feature type="transmembrane region" description="Helical" evidence="1">
    <location>
        <begin position="64"/>
        <end position="83"/>
    </location>
</feature>
<evidence type="ECO:0000313" key="3">
    <source>
        <dbReference type="Proteomes" id="UP000050421"/>
    </source>
</evidence>
<feature type="transmembrane region" description="Helical" evidence="1">
    <location>
        <begin position="178"/>
        <end position="200"/>
    </location>
</feature>
<evidence type="ECO:0000313" key="2">
    <source>
        <dbReference type="EMBL" id="KPQ18606.1"/>
    </source>
</evidence>
<dbReference type="AlphaFoldDB" id="A0A0P8ARI7"/>
<keyword evidence="1" id="KW-0812">Transmembrane</keyword>
<dbReference type="PATRIC" id="fig|1305737.6.peg.1740"/>
<feature type="transmembrane region" description="Helical" evidence="1">
    <location>
        <begin position="127"/>
        <end position="146"/>
    </location>
</feature>
<dbReference type="eggNOG" id="ENOG502ZBRA">
    <property type="taxonomic scope" value="Bacteria"/>
</dbReference>
<reference evidence="2 3" key="1">
    <citation type="submission" date="2015-09" db="EMBL/GenBank/DDBJ databases">
        <title>Identification and resolution of microdiversity through metagenomic sequencing of parallel consortia.</title>
        <authorList>
            <person name="Nelson W.C."/>
            <person name="Romine M.F."/>
            <person name="Lindemann S.R."/>
        </authorList>
    </citation>
    <scope>NUCLEOTIDE SEQUENCE [LARGE SCALE GENOMIC DNA]</scope>
    <source>
        <strain evidence="2">HL-49</strain>
    </source>
</reference>
<sequence length="305" mass="35265">MKPPSFFENLYHRFLSEKTKEKGESLILGIAIGSFIIHLILIFLSDFRILNLQGELFQNPISAIYTPFSFILVYEVYLLVYYLPKSFTTYIGKQYEIISLIIIRRLFKDLATLELSSDWFQIKDDLQFSYDLVTSLLLFLLLLFFYKNSKKQSSKTIKAKFTKELTSFISFKKITATILVPVLIGIAFYTLGSWAFYVVSPESNTGTSFKDINAIFFDEFFMILIIVDVILLLASFYYTDQFHKVIRNSGFIVSTILIRLSFSVEGLMNNLLILAAAVFGLLILLIHNQYEKSYENALEHQDENS</sequence>
<feature type="transmembrane region" description="Helical" evidence="1">
    <location>
        <begin position="268"/>
        <end position="286"/>
    </location>
</feature>
<organism evidence="2 3">
    <name type="scientific">Algoriphagus marincola HL-49</name>
    <dbReference type="NCBI Taxonomy" id="1305737"/>
    <lineage>
        <taxon>Bacteria</taxon>
        <taxon>Pseudomonadati</taxon>
        <taxon>Bacteroidota</taxon>
        <taxon>Cytophagia</taxon>
        <taxon>Cytophagales</taxon>
        <taxon>Cyclobacteriaceae</taxon>
        <taxon>Algoriphagus</taxon>
    </lineage>
</organism>
<evidence type="ECO:0000256" key="1">
    <source>
        <dbReference type="SAM" id="Phobius"/>
    </source>
</evidence>
<comment type="caution">
    <text evidence="2">The sequence shown here is derived from an EMBL/GenBank/DDBJ whole genome shotgun (WGS) entry which is preliminary data.</text>
</comment>
<dbReference type="OrthoDB" id="828109at2"/>
<keyword evidence="1" id="KW-1133">Transmembrane helix</keyword>
<gene>
    <name evidence="2" type="ORF">HLUCCX10_05400</name>
</gene>
<feature type="transmembrane region" description="Helical" evidence="1">
    <location>
        <begin position="220"/>
        <end position="238"/>
    </location>
</feature>
<feature type="transmembrane region" description="Helical" evidence="1">
    <location>
        <begin position="26"/>
        <end position="44"/>
    </location>
</feature>
<proteinExistence type="predicted"/>
<dbReference type="EMBL" id="LJXT01000024">
    <property type="protein sequence ID" value="KPQ18606.1"/>
    <property type="molecule type" value="Genomic_DNA"/>
</dbReference>
<dbReference type="Proteomes" id="UP000050421">
    <property type="component" value="Unassembled WGS sequence"/>
</dbReference>
<dbReference type="STRING" id="1305737.GCA_000526355_00024"/>